<dbReference type="Pfam" id="PF04248">
    <property type="entry name" value="NTP_transf_9"/>
    <property type="match status" value="1"/>
</dbReference>
<dbReference type="Proteomes" id="UP000189229">
    <property type="component" value="Unassembled WGS sequence"/>
</dbReference>
<dbReference type="Gene3D" id="2.170.150.40">
    <property type="entry name" value="Domain of unknown function (DUF427)"/>
    <property type="match status" value="1"/>
</dbReference>
<name>A0A1V3WC90_MYCKA</name>
<dbReference type="PANTHER" id="PTHR34310">
    <property type="entry name" value="DUF427 DOMAIN PROTEIN (AFU_ORTHOLOGUE AFUA_3G02220)"/>
    <property type="match status" value="1"/>
</dbReference>
<comment type="caution">
    <text evidence="3">The sequence shown here is derived from an EMBL/GenBank/DDBJ whole genome shotgun (WGS) entry which is preliminary data.</text>
</comment>
<dbReference type="InterPro" id="IPR038694">
    <property type="entry name" value="DUF427_sf"/>
</dbReference>
<evidence type="ECO:0000256" key="1">
    <source>
        <dbReference type="SAM" id="MobiDB-lite"/>
    </source>
</evidence>
<feature type="region of interest" description="Disordered" evidence="1">
    <location>
        <begin position="236"/>
        <end position="269"/>
    </location>
</feature>
<organism evidence="3 4">
    <name type="scientific">Mycobacterium kansasii</name>
    <dbReference type="NCBI Taxonomy" id="1768"/>
    <lineage>
        <taxon>Bacteria</taxon>
        <taxon>Bacillati</taxon>
        <taxon>Actinomycetota</taxon>
        <taxon>Actinomycetes</taxon>
        <taxon>Mycobacteriales</taxon>
        <taxon>Mycobacteriaceae</taxon>
        <taxon>Mycobacterium</taxon>
    </lineage>
</organism>
<evidence type="ECO:0000313" key="3">
    <source>
        <dbReference type="EMBL" id="OOK64589.1"/>
    </source>
</evidence>
<accession>A0A1V3WC90</accession>
<gene>
    <name evidence="3" type="ORF">BZL30_9128</name>
</gene>
<proteinExistence type="predicted"/>
<dbReference type="PANTHER" id="PTHR34310:SF9">
    <property type="entry name" value="BLR5716 PROTEIN"/>
    <property type="match status" value="1"/>
</dbReference>
<evidence type="ECO:0000313" key="4">
    <source>
        <dbReference type="Proteomes" id="UP000189229"/>
    </source>
</evidence>
<evidence type="ECO:0000259" key="2">
    <source>
        <dbReference type="Pfam" id="PF04248"/>
    </source>
</evidence>
<protein>
    <recommendedName>
        <fullName evidence="2">DUF427 domain-containing protein</fullName>
    </recommendedName>
</protein>
<reference evidence="3 4" key="1">
    <citation type="submission" date="2017-02" db="EMBL/GenBank/DDBJ databases">
        <title>Complete genome sequences of Mycobacterium kansasii strains isolated from rhesus macaques.</title>
        <authorList>
            <person name="Panda A."/>
            <person name="Nagaraj S."/>
            <person name="Zhao X."/>
            <person name="Tettelin H."/>
            <person name="Detolla L.J."/>
        </authorList>
    </citation>
    <scope>NUCLEOTIDE SEQUENCE [LARGE SCALE GENOMIC DNA]</scope>
    <source>
        <strain evidence="3 4">11-3813</strain>
    </source>
</reference>
<dbReference type="InterPro" id="IPR007361">
    <property type="entry name" value="DUF427"/>
</dbReference>
<feature type="domain" description="DUF427" evidence="2">
    <location>
        <begin position="123"/>
        <end position="212"/>
    </location>
</feature>
<sequence length="269" mass="30356">MSLVAGRGPLSRNPAGIFCPPIPANVVYIEPHPRRIQAFRNGRLVIDTERALLVHRRDQPLSYVFPDDEVGDLPTEHESEAPGYVHVPWDAVDTWVEEGRKLVHYPPNPYHRVDCRPTTRHLNVSLAGTALVDTHDTVIVFETSLEPRLYVEPSQVRTDLLRKSDTSSYCNYKGAATYWSAVLDDVFVEDAAWSYTDPFPESLPIKGFLSFDDTRIDVIAELPGRVLGRQRCCDPRRGVKRHRSPESKTARCSPAHEQGCRRAVPPAPR</sequence>
<dbReference type="AlphaFoldDB" id="A0A1V3WC90"/>
<dbReference type="EMBL" id="MVBM01000012">
    <property type="protein sequence ID" value="OOK64589.1"/>
    <property type="molecule type" value="Genomic_DNA"/>
</dbReference>